<evidence type="ECO:0000313" key="10">
    <source>
        <dbReference type="Proteomes" id="UP000007148"/>
    </source>
</evidence>
<dbReference type="EMBL" id="CAFZ01000187">
    <property type="protein sequence ID" value="CCA72861.1"/>
    <property type="molecule type" value="Genomic_DNA"/>
</dbReference>
<dbReference type="InterPro" id="IPR026740">
    <property type="entry name" value="AP3_beta"/>
</dbReference>
<comment type="subcellular location">
    <subcellularLocation>
        <location evidence="1">Endomembrane system</location>
    </subcellularLocation>
</comment>
<dbReference type="InterPro" id="IPR016024">
    <property type="entry name" value="ARM-type_fold"/>
</dbReference>
<dbReference type="GO" id="GO:0012505">
    <property type="term" value="C:endomembrane system"/>
    <property type="evidence" value="ECO:0007669"/>
    <property type="project" value="UniProtKB-SubCell"/>
</dbReference>
<dbReference type="GO" id="GO:0030123">
    <property type="term" value="C:AP-3 adaptor complex"/>
    <property type="evidence" value="ECO:0007669"/>
    <property type="project" value="UniProtKB-UniRule"/>
</dbReference>
<dbReference type="STRING" id="1109443.G4TNG4"/>
<dbReference type="InterPro" id="IPR026739">
    <property type="entry name" value="AP_beta"/>
</dbReference>
<comment type="similarity">
    <text evidence="2 6">Belongs to the adaptor complexes large subunit family.</text>
</comment>
<keyword evidence="3 6" id="KW-0813">Transport</keyword>
<evidence type="ECO:0000256" key="5">
    <source>
        <dbReference type="ARBA" id="ARBA00023136"/>
    </source>
</evidence>
<feature type="compositionally biased region" description="Acidic residues" evidence="7">
    <location>
        <begin position="770"/>
        <end position="796"/>
    </location>
</feature>
<keyword evidence="10" id="KW-1185">Reference proteome</keyword>
<proteinExistence type="inferred from homology"/>
<dbReference type="GO" id="GO:0006886">
    <property type="term" value="P:intracellular protein transport"/>
    <property type="evidence" value="ECO:0007669"/>
    <property type="project" value="InterPro"/>
</dbReference>
<dbReference type="InterPro" id="IPR011989">
    <property type="entry name" value="ARM-like"/>
</dbReference>
<name>G4TNG4_SERID</name>
<feature type="region of interest" description="Disordered" evidence="7">
    <location>
        <begin position="756"/>
        <end position="796"/>
    </location>
</feature>
<dbReference type="Pfam" id="PF10306">
    <property type="entry name" value="FLILHELTA"/>
    <property type="match status" value="1"/>
</dbReference>
<sequence>MATLPVNAFQENAARLGMRIQESLSEHLTRDFGSSTAALFDSPDDRLTDVRKQLDSTSDREKIDALRRLIAMISKGRNVSEFFAQVVKNVASHNLEVRKLVYIYILRYAESEPDLALLSINTFQKDLTDSNPLIRAMALRVLSGIRVSMIGSIVVLAIKKCASDVSPYVRKTAALAIPKCLSLDDSQRRELMTILISLLNERSPLAIGTVLVAFNAVCPERLDLLHPHYRRLCRLLPDADEWGQVTIVNLLVRYARRMLPQPIVREDYSNSVVETVDPDLQLLLTGVEPLLLSRNAAVVMAASRGIYYLAPPSQTTKAVSPLLKLLHTSPEVERVVVEELYLISRASPNLMAPHYSRLLLRSSDATSTKLAKLKTLVKIMKSENAGALLGEFGEYVKDRDDSVAAAAVNAIGTCARLLPEYTSRCINVLISLMKDSHDAVGSGAVRVLKDLVQLNSTTSGTTIVEGIASIQSPSEIIASLASQFDDVKHPRAKACVIWLVGQYARTTSESVTIPGIENWAPDVLRRALKSFTKDYKVVKLQTMTLSAKLLSLSPETDVIGKMTLYCLNLARFDEDYDVRDRGRMLSTLLSDISPVLRSEMMQSNGVAEEDGSEEAGRGVITLRAPQVQMILFRGKVPSEEEEDPIDPTMTLGSMALVTGKMMSSSWVLPPWEEKGTEGSLRDSPEDKQAPPLAAYSVPIEKRTTMQGFGNSPMGGVSPVPTGSLAPSGTNTPSGSTSKWKDLDSFYADETEARPVAARAAATVARSQPEASEEEEESEEETDEEEDSEEEDEDSEDALGYTAALQRLSARTGTPITSLAVSFAILHELTALVPLVGVYWGARTFGVGDQMMKYLPKKGKDDIEEPKDSGVINETLATWAKEGERRMVRVGARYGVFGFEKGQKVTEEDLGKLGDAVAREVANGAFAYIVVKALLPVRIGASLYLSPAFSRRFLQPVTRVMKGLFKR</sequence>
<dbReference type="PANTHER" id="PTHR11134">
    <property type="entry name" value="ADAPTOR COMPLEX SUBUNIT BETA FAMILY MEMBER"/>
    <property type="match status" value="1"/>
</dbReference>
<dbReference type="InParanoid" id="G4TNG4"/>
<protein>
    <recommendedName>
        <fullName evidence="6">AP-3 complex subunit beta</fullName>
    </recommendedName>
</protein>
<keyword evidence="4 6" id="KW-0653">Protein transport</keyword>
<dbReference type="GO" id="GO:0016192">
    <property type="term" value="P:vesicle-mediated transport"/>
    <property type="evidence" value="ECO:0007669"/>
    <property type="project" value="InterPro"/>
</dbReference>
<reference evidence="9 10" key="1">
    <citation type="journal article" date="2011" name="PLoS Pathog.">
        <title>Endophytic Life Strategies Decoded by Genome and Transcriptome Analyses of the Mutualistic Root Symbiont Piriformospora indica.</title>
        <authorList>
            <person name="Zuccaro A."/>
            <person name="Lahrmann U."/>
            <person name="Guldener U."/>
            <person name="Langen G."/>
            <person name="Pfiffi S."/>
            <person name="Biedenkopf D."/>
            <person name="Wong P."/>
            <person name="Samans B."/>
            <person name="Grimm C."/>
            <person name="Basiewicz M."/>
            <person name="Murat C."/>
            <person name="Martin F."/>
            <person name="Kogel K.H."/>
        </authorList>
    </citation>
    <scope>NUCLEOTIDE SEQUENCE [LARGE SCALE GENOMIC DNA]</scope>
    <source>
        <strain evidence="9 10">DSM 11827</strain>
    </source>
</reference>
<feature type="compositionally biased region" description="Basic and acidic residues" evidence="7">
    <location>
        <begin position="671"/>
        <end position="688"/>
    </location>
</feature>
<dbReference type="HOGENOM" id="CLU_006320_3_2_1"/>
<dbReference type="Pfam" id="PF01602">
    <property type="entry name" value="Adaptin_N"/>
    <property type="match status" value="1"/>
</dbReference>
<accession>G4TNG4</accession>
<evidence type="ECO:0000256" key="1">
    <source>
        <dbReference type="ARBA" id="ARBA00004308"/>
    </source>
</evidence>
<dbReference type="OrthoDB" id="10254310at2759"/>
<organism evidence="9 10">
    <name type="scientific">Serendipita indica (strain DSM 11827)</name>
    <name type="common">Root endophyte fungus</name>
    <name type="synonym">Piriformospora indica</name>
    <dbReference type="NCBI Taxonomy" id="1109443"/>
    <lineage>
        <taxon>Eukaryota</taxon>
        <taxon>Fungi</taxon>
        <taxon>Dikarya</taxon>
        <taxon>Basidiomycota</taxon>
        <taxon>Agaricomycotina</taxon>
        <taxon>Agaricomycetes</taxon>
        <taxon>Sebacinales</taxon>
        <taxon>Serendipitaceae</taxon>
        <taxon>Serendipita</taxon>
    </lineage>
</organism>
<dbReference type="eggNOG" id="KOG1060">
    <property type="taxonomic scope" value="Eukaryota"/>
</dbReference>
<dbReference type="InterPro" id="IPR018811">
    <property type="entry name" value="MRX11"/>
</dbReference>
<evidence type="ECO:0000256" key="4">
    <source>
        <dbReference type="ARBA" id="ARBA00022927"/>
    </source>
</evidence>
<dbReference type="InterPro" id="IPR002553">
    <property type="entry name" value="Clathrin/coatomer_adapt-like_N"/>
</dbReference>
<feature type="compositionally biased region" description="Low complexity" evidence="7">
    <location>
        <begin position="726"/>
        <end position="737"/>
    </location>
</feature>
<evidence type="ECO:0000259" key="8">
    <source>
        <dbReference type="Pfam" id="PF01602"/>
    </source>
</evidence>
<evidence type="ECO:0000256" key="6">
    <source>
        <dbReference type="PIRNR" id="PIRNR037096"/>
    </source>
</evidence>
<dbReference type="FunCoup" id="G4TNG4">
    <property type="interactions" value="282"/>
</dbReference>
<gene>
    <name evidence="9" type="ORF">PIIN_06797</name>
</gene>
<evidence type="ECO:0000256" key="3">
    <source>
        <dbReference type="ARBA" id="ARBA00022448"/>
    </source>
</evidence>
<dbReference type="Proteomes" id="UP000007148">
    <property type="component" value="Unassembled WGS sequence"/>
</dbReference>
<feature type="region of interest" description="Disordered" evidence="7">
    <location>
        <begin position="670"/>
        <end position="740"/>
    </location>
</feature>
<evidence type="ECO:0000313" key="9">
    <source>
        <dbReference type="EMBL" id="CCA72861.1"/>
    </source>
</evidence>
<comment type="caution">
    <text evidence="9">The sequence shown here is derived from an EMBL/GenBank/DDBJ whole genome shotgun (WGS) entry which is preliminary data.</text>
</comment>
<dbReference type="PIRSF" id="PIRSF037096">
    <property type="entry name" value="AP3_complex_beta"/>
    <property type="match status" value="1"/>
</dbReference>
<evidence type="ECO:0000256" key="7">
    <source>
        <dbReference type="SAM" id="MobiDB-lite"/>
    </source>
</evidence>
<evidence type="ECO:0000256" key="2">
    <source>
        <dbReference type="ARBA" id="ARBA00006613"/>
    </source>
</evidence>
<dbReference type="Gene3D" id="1.25.10.10">
    <property type="entry name" value="Leucine-rich Repeat Variant"/>
    <property type="match status" value="1"/>
</dbReference>
<feature type="domain" description="Clathrin/coatomer adaptor adaptin-like N-terminal" evidence="8">
    <location>
        <begin position="48"/>
        <end position="591"/>
    </location>
</feature>
<dbReference type="AlphaFoldDB" id="G4TNG4"/>
<dbReference type="OMA" id="TRIVAMI"/>
<dbReference type="SUPFAM" id="SSF48371">
    <property type="entry name" value="ARM repeat"/>
    <property type="match status" value="1"/>
</dbReference>
<keyword evidence="5 6" id="KW-0472">Membrane</keyword>